<evidence type="ECO:0000256" key="2">
    <source>
        <dbReference type="ARBA" id="ARBA00022771"/>
    </source>
</evidence>
<feature type="domain" description="FLYWCH-type" evidence="4">
    <location>
        <begin position="52"/>
        <end position="110"/>
    </location>
</feature>
<dbReference type="AlphaFoldDB" id="A0A0N1PFZ2"/>
<name>A0A0N1PFZ2_PAPMA</name>
<dbReference type="EMBL" id="KQ460650">
    <property type="protein sequence ID" value="KPJ13106.1"/>
    <property type="molecule type" value="Genomic_DNA"/>
</dbReference>
<keyword evidence="2" id="KW-0863">Zinc-finger</keyword>
<keyword evidence="1" id="KW-0479">Metal-binding</keyword>
<dbReference type="Proteomes" id="UP000053240">
    <property type="component" value="Unassembled WGS sequence"/>
</dbReference>
<sequence length="247" mass="28841">MGIRYACCSRLSKNCPANVHVSKDNVIIKSNTDHNHTPPSYFFSKDGRLLKTDLGAIVLLYKGHTFRKNNTLKNSGVRYGCCSKDAKKCPAYIHLSKDNVIIKSNTEHNHKPPRMLMMILWIFFYRYKLKTGYKWVCTCFPRCRAYLCVDDKFNILNGILEHINYKEYIPEVVTSIYTDRVFLKYQEYYYSKVSNSETTWRCVNTKSCFVRVVTTPLSTGPIVLKQPRLHNHPPKLPFALRDLFLFD</sequence>
<evidence type="ECO:0000313" key="5">
    <source>
        <dbReference type="EMBL" id="KPJ13106.1"/>
    </source>
</evidence>
<dbReference type="InterPro" id="IPR007588">
    <property type="entry name" value="Znf_FLYWCH"/>
</dbReference>
<reference evidence="5 6" key="1">
    <citation type="journal article" date="2015" name="Nat. Commun.">
        <title>Outbred genome sequencing and CRISPR/Cas9 gene editing in butterflies.</title>
        <authorList>
            <person name="Li X."/>
            <person name="Fan D."/>
            <person name="Zhang W."/>
            <person name="Liu G."/>
            <person name="Zhang L."/>
            <person name="Zhao L."/>
            <person name="Fang X."/>
            <person name="Chen L."/>
            <person name="Dong Y."/>
            <person name="Chen Y."/>
            <person name="Ding Y."/>
            <person name="Zhao R."/>
            <person name="Feng M."/>
            <person name="Zhu Y."/>
            <person name="Feng Y."/>
            <person name="Jiang X."/>
            <person name="Zhu D."/>
            <person name="Xiang H."/>
            <person name="Feng X."/>
            <person name="Li S."/>
            <person name="Wang J."/>
            <person name="Zhang G."/>
            <person name="Kronforst M.R."/>
            <person name="Wang W."/>
        </authorList>
    </citation>
    <scope>NUCLEOTIDE SEQUENCE [LARGE SCALE GENOMIC DNA]</scope>
    <source>
        <strain evidence="5">Ya'a_city_454_Pm</strain>
        <tissue evidence="5">Whole body</tissue>
    </source>
</reference>
<evidence type="ECO:0000256" key="1">
    <source>
        <dbReference type="ARBA" id="ARBA00022723"/>
    </source>
</evidence>
<evidence type="ECO:0000256" key="3">
    <source>
        <dbReference type="ARBA" id="ARBA00022833"/>
    </source>
</evidence>
<organism evidence="5 6">
    <name type="scientific">Papilio machaon</name>
    <name type="common">Old World swallowtail butterfly</name>
    <dbReference type="NCBI Taxonomy" id="76193"/>
    <lineage>
        <taxon>Eukaryota</taxon>
        <taxon>Metazoa</taxon>
        <taxon>Ecdysozoa</taxon>
        <taxon>Arthropoda</taxon>
        <taxon>Hexapoda</taxon>
        <taxon>Insecta</taxon>
        <taxon>Pterygota</taxon>
        <taxon>Neoptera</taxon>
        <taxon>Endopterygota</taxon>
        <taxon>Lepidoptera</taxon>
        <taxon>Glossata</taxon>
        <taxon>Ditrysia</taxon>
        <taxon>Papilionoidea</taxon>
        <taxon>Papilionidae</taxon>
        <taxon>Papilioninae</taxon>
        <taxon>Papilio</taxon>
    </lineage>
</organism>
<proteinExistence type="predicted"/>
<evidence type="ECO:0000259" key="4">
    <source>
        <dbReference type="Pfam" id="PF04500"/>
    </source>
</evidence>
<keyword evidence="3" id="KW-0862">Zinc</keyword>
<accession>A0A0N1PFZ2</accession>
<protein>
    <recommendedName>
        <fullName evidence="4">FLYWCH-type domain-containing protein</fullName>
    </recommendedName>
</protein>
<dbReference type="GO" id="GO:0008270">
    <property type="term" value="F:zinc ion binding"/>
    <property type="evidence" value="ECO:0007669"/>
    <property type="project" value="UniProtKB-KW"/>
</dbReference>
<dbReference type="InParanoid" id="A0A0N1PFZ2"/>
<evidence type="ECO:0000313" key="6">
    <source>
        <dbReference type="Proteomes" id="UP000053240"/>
    </source>
</evidence>
<keyword evidence="6" id="KW-1185">Reference proteome</keyword>
<dbReference type="Gene3D" id="2.20.25.240">
    <property type="match status" value="3"/>
</dbReference>
<gene>
    <name evidence="5" type="ORF">RR48_05215</name>
</gene>
<dbReference type="Pfam" id="PF04500">
    <property type="entry name" value="FLYWCH"/>
    <property type="match status" value="2"/>
</dbReference>
<feature type="domain" description="FLYWCH-type" evidence="4">
    <location>
        <begin position="180"/>
        <end position="232"/>
    </location>
</feature>